<organism evidence="3 4">
    <name type="scientific">Panagrolaimus davidi</name>
    <dbReference type="NCBI Taxonomy" id="227884"/>
    <lineage>
        <taxon>Eukaryota</taxon>
        <taxon>Metazoa</taxon>
        <taxon>Ecdysozoa</taxon>
        <taxon>Nematoda</taxon>
        <taxon>Chromadorea</taxon>
        <taxon>Rhabditida</taxon>
        <taxon>Tylenchina</taxon>
        <taxon>Panagrolaimomorpha</taxon>
        <taxon>Panagrolaimoidea</taxon>
        <taxon>Panagrolaimidae</taxon>
        <taxon>Panagrolaimus</taxon>
    </lineage>
</organism>
<name>A0A914QE91_9BILA</name>
<sequence length="324" mass="35542">MDQMSLNYVPGNMLIGEKEDSLERQKGFEAIAKITKEHDAIILAQLANIEDQQGFYKAETTENQILALKRTLWAAKYVYERGFDGILIQFLPAVKDGIVYLELTEKLIETLEKVVRSNIPKEAAFVIGVKLSTAKFEAAGVDYDGFMKVLKKVESCNYDFVELAGGSIEFPLENATSRESLFSKVITSAKSYVPNLSIFATGGFRTVAAMENAVASGSLDGIGLARPSASEFDFPNKVLKQQIQSAMWSPFEDDMSLGVPAAAAQIAQAGKTGLKETQFDANFGISNFADEKTHQSFLTAKKVRDAEIESMKKEGKLIAGVIQF</sequence>
<evidence type="ECO:0000313" key="3">
    <source>
        <dbReference type="Proteomes" id="UP000887578"/>
    </source>
</evidence>
<keyword evidence="1" id="KW-0285">Flavoprotein</keyword>
<dbReference type="InterPro" id="IPR013785">
    <property type="entry name" value="Aldolase_TIM"/>
</dbReference>
<evidence type="ECO:0000256" key="1">
    <source>
        <dbReference type="ARBA" id="ARBA00022630"/>
    </source>
</evidence>
<accession>A0A914QE91</accession>
<proteinExistence type="predicted"/>
<protein>
    <submittedName>
        <fullName evidence="4">Aldolase</fullName>
    </submittedName>
</protein>
<dbReference type="Gene3D" id="3.20.20.70">
    <property type="entry name" value="Aldolase class I"/>
    <property type="match status" value="1"/>
</dbReference>
<dbReference type="InterPro" id="IPR051799">
    <property type="entry name" value="NADH_flavin_oxidoreductase"/>
</dbReference>
<dbReference type="AlphaFoldDB" id="A0A914QE91"/>
<keyword evidence="3" id="KW-1185">Reference proteome</keyword>
<evidence type="ECO:0000256" key="2">
    <source>
        <dbReference type="ARBA" id="ARBA00023002"/>
    </source>
</evidence>
<dbReference type="Proteomes" id="UP000887578">
    <property type="component" value="Unplaced"/>
</dbReference>
<dbReference type="WBParaSite" id="PDA_v2.g3.t1">
    <property type="protein sequence ID" value="PDA_v2.g3.t1"/>
    <property type="gene ID" value="PDA_v2.g3"/>
</dbReference>
<evidence type="ECO:0000313" key="4">
    <source>
        <dbReference type="WBParaSite" id="PDA_v2.g3.t1"/>
    </source>
</evidence>
<dbReference type="SUPFAM" id="SSF51395">
    <property type="entry name" value="FMN-linked oxidoreductases"/>
    <property type="match status" value="1"/>
</dbReference>
<reference evidence="4" key="1">
    <citation type="submission" date="2022-11" db="UniProtKB">
        <authorList>
            <consortium name="WormBaseParasite"/>
        </authorList>
    </citation>
    <scope>IDENTIFICATION</scope>
</reference>
<dbReference type="PANTHER" id="PTHR43656:SF5">
    <property type="entry name" value="NADH:FLAVIN OXIDOREDUCTASE_NADH OXIDASE N-TERMINAL DOMAIN-CONTAINING PROTEIN"/>
    <property type="match status" value="1"/>
</dbReference>
<keyword evidence="2" id="KW-0560">Oxidoreductase</keyword>
<dbReference type="PANTHER" id="PTHR43656">
    <property type="entry name" value="BINDING OXIDOREDUCTASE, PUTATIVE (AFU_ORTHOLOGUE AFUA_2G08260)-RELATED"/>
    <property type="match status" value="1"/>
</dbReference>
<dbReference type="GO" id="GO:0016491">
    <property type="term" value="F:oxidoreductase activity"/>
    <property type="evidence" value="ECO:0007669"/>
    <property type="project" value="UniProtKB-KW"/>
</dbReference>